<sequence>MVAKIPGVSSEPLPSLVPVAWRHFLFQSLLHRISCVSGISKPHPVSSAVRVEEFRFGGCNFWSGCKKCIKTILRRPLGANSCTTLRREWA</sequence>
<organism evidence="1 2">
    <name type="scientific">Cirrhinus molitorella</name>
    <name type="common">mud carp</name>
    <dbReference type="NCBI Taxonomy" id="172907"/>
    <lineage>
        <taxon>Eukaryota</taxon>
        <taxon>Metazoa</taxon>
        <taxon>Chordata</taxon>
        <taxon>Craniata</taxon>
        <taxon>Vertebrata</taxon>
        <taxon>Euteleostomi</taxon>
        <taxon>Actinopterygii</taxon>
        <taxon>Neopterygii</taxon>
        <taxon>Teleostei</taxon>
        <taxon>Ostariophysi</taxon>
        <taxon>Cypriniformes</taxon>
        <taxon>Cyprinidae</taxon>
        <taxon>Labeoninae</taxon>
        <taxon>Labeonini</taxon>
        <taxon>Cirrhinus</taxon>
    </lineage>
</organism>
<comment type="caution">
    <text evidence="1">The sequence shown here is derived from an EMBL/GenBank/DDBJ whole genome shotgun (WGS) entry which is preliminary data.</text>
</comment>
<evidence type="ECO:0000313" key="2">
    <source>
        <dbReference type="Proteomes" id="UP001187343"/>
    </source>
</evidence>
<keyword evidence="2" id="KW-1185">Reference proteome</keyword>
<proteinExistence type="predicted"/>
<dbReference type="Proteomes" id="UP001187343">
    <property type="component" value="Unassembled WGS sequence"/>
</dbReference>
<dbReference type="EMBL" id="JAUYZG010000001">
    <property type="protein sequence ID" value="KAK2916403.1"/>
    <property type="molecule type" value="Genomic_DNA"/>
</dbReference>
<protein>
    <submittedName>
        <fullName evidence="1">Uncharacterized protein</fullName>
    </submittedName>
</protein>
<accession>A0AA88TY15</accession>
<name>A0AA88TY15_9TELE</name>
<dbReference type="AlphaFoldDB" id="A0AA88TY15"/>
<reference evidence="1" key="1">
    <citation type="submission" date="2023-08" db="EMBL/GenBank/DDBJ databases">
        <title>Chromosome-level Genome Assembly of mud carp (Cirrhinus molitorella).</title>
        <authorList>
            <person name="Liu H."/>
        </authorList>
    </citation>
    <scope>NUCLEOTIDE SEQUENCE</scope>
    <source>
        <strain evidence="1">Prfri</strain>
        <tissue evidence="1">Muscle</tissue>
    </source>
</reference>
<evidence type="ECO:0000313" key="1">
    <source>
        <dbReference type="EMBL" id="KAK2916403.1"/>
    </source>
</evidence>
<gene>
    <name evidence="1" type="ORF">Q8A67_000777</name>
</gene>